<dbReference type="AlphaFoldDB" id="A0A061GI20"/>
<dbReference type="EMBL" id="CM001884">
    <property type="protein sequence ID" value="EOY26689.1"/>
    <property type="molecule type" value="Genomic_DNA"/>
</dbReference>
<gene>
    <name evidence="2" type="ORF">TCM_028643</name>
</gene>
<dbReference type="PANTHER" id="PTHR36312:SF1">
    <property type="entry name" value="OS01G0594500 PROTEIN"/>
    <property type="match status" value="1"/>
</dbReference>
<dbReference type="OMA" id="CIDRCAI"/>
<keyword evidence="3" id="KW-1185">Reference proteome</keyword>
<evidence type="ECO:0000313" key="2">
    <source>
        <dbReference type="EMBL" id="EOY26689.1"/>
    </source>
</evidence>
<dbReference type="InterPro" id="IPR038975">
    <property type="entry name" value="THNL"/>
</dbReference>
<keyword evidence="1" id="KW-0812">Transmembrane</keyword>
<dbReference type="HOGENOM" id="CLU_143102_1_0_1"/>
<sequence length="151" mass="16528">MDLPLRVYINLSWRTERADLLKFQLYLSSPLQSKGKRRKMEGRGVGSVMMVCLVLGLLVGQSTASFQKCYAGCFLLCVFIPPNPVFSCAIKCLNECIIPSSTLESGKDTQYFCKLGCATSLCTDLSSKENPGEQKVGSCVDSCSETCAKKN</sequence>
<name>A0A061GI20_THECC</name>
<accession>A0A061GI20</accession>
<evidence type="ECO:0000313" key="3">
    <source>
        <dbReference type="Proteomes" id="UP000026915"/>
    </source>
</evidence>
<evidence type="ECO:0000256" key="1">
    <source>
        <dbReference type="SAM" id="Phobius"/>
    </source>
</evidence>
<feature type="transmembrane region" description="Helical" evidence="1">
    <location>
        <begin position="44"/>
        <end position="64"/>
    </location>
</feature>
<dbReference type="eggNOG" id="ENOG502S5NS">
    <property type="taxonomic scope" value="Eukaryota"/>
</dbReference>
<keyword evidence="1" id="KW-1133">Transmembrane helix</keyword>
<proteinExistence type="predicted"/>
<dbReference type="InParanoid" id="A0A061GI20"/>
<dbReference type="Gramene" id="EOY26689">
    <property type="protein sequence ID" value="EOY26689"/>
    <property type="gene ID" value="TCM_028643"/>
</dbReference>
<dbReference type="PANTHER" id="PTHR36312">
    <property type="entry name" value="THIONIN-LIKE PROTEIN 1"/>
    <property type="match status" value="1"/>
</dbReference>
<reference evidence="2 3" key="1">
    <citation type="journal article" date="2013" name="Genome Biol.">
        <title>The genome sequence of the most widely cultivated cacao type and its use to identify candidate genes regulating pod color.</title>
        <authorList>
            <person name="Motamayor J.C."/>
            <person name="Mockaitis K."/>
            <person name="Schmutz J."/>
            <person name="Haiminen N."/>
            <person name="Iii D.L."/>
            <person name="Cornejo O."/>
            <person name="Findley S.D."/>
            <person name="Zheng P."/>
            <person name="Utro F."/>
            <person name="Royaert S."/>
            <person name="Saski C."/>
            <person name="Jenkins J."/>
            <person name="Podicheti R."/>
            <person name="Zhao M."/>
            <person name="Scheffler B.E."/>
            <person name="Stack J.C."/>
            <person name="Feltus F.A."/>
            <person name="Mustiga G.M."/>
            <person name="Amores F."/>
            <person name="Phillips W."/>
            <person name="Marelli J.P."/>
            <person name="May G.D."/>
            <person name="Shapiro H."/>
            <person name="Ma J."/>
            <person name="Bustamante C.D."/>
            <person name="Schnell R.J."/>
            <person name="Main D."/>
            <person name="Gilbert D."/>
            <person name="Parida L."/>
            <person name="Kuhn D.N."/>
        </authorList>
    </citation>
    <scope>NUCLEOTIDE SEQUENCE [LARGE SCALE GENOMIC DNA]</scope>
    <source>
        <strain evidence="3">cv. Matina 1-6</strain>
    </source>
</reference>
<dbReference type="Proteomes" id="UP000026915">
    <property type="component" value="Chromosome 6"/>
</dbReference>
<organism evidence="2 3">
    <name type="scientific">Theobroma cacao</name>
    <name type="common">Cacao</name>
    <name type="synonym">Cocoa</name>
    <dbReference type="NCBI Taxonomy" id="3641"/>
    <lineage>
        <taxon>Eukaryota</taxon>
        <taxon>Viridiplantae</taxon>
        <taxon>Streptophyta</taxon>
        <taxon>Embryophyta</taxon>
        <taxon>Tracheophyta</taxon>
        <taxon>Spermatophyta</taxon>
        <taxon>Magnoliopsida</taxon>
        <taxon>eudicotyledons</taxon>
        <taxon>Gunneridae</taxon>
        <taxon>Pentapetalae</taxon>
        <taxon>rosids</taxon>
        <taxon>malvids</taxon>
        <taxon>Malvales</taxon>
        <taxon>Malvaceae</taxon>
        <taxon>Byttnerioideae</taxon>
        <taxon>Theobroma</taxon>
    </lineage>
</organism>
<keyword evidence="1" id="KW-0472">Membrane</keyword>
<protein>
    <submittedName>
        <fullName evidence="2">To encode a PR protein, Belongs to the plant thionin family with the following members:, putative</fullName>
    </submittedName>
</protein>